<dbReference type="Gene3D" id="1.10.730.10">
    <property type="entry name" value="Isoleucyl-tRNA Synthetase, Domain 1"/>
    <property type="match status" value="1"/>
</dbReference>
<dbReference type="GO" id="GO:0005524">
    <property type="term" value="F:ATP binding"/>
    <property type="evidence" value="ECO:0007669"/>
    <property type="project" value="InterPro"/>
</dbReference>
<protein>
    <submittedName>
        <fullName evidence="1">Probable methionine--tRNA ligase</fullName>
    </submittedName>
</protein>
<name>A0A699KCT1_TANCI</name>
<comment type="caution">
    <text evidence="1">The sequence shown here is derived from an EMBL/GenBank/DDBJ whole genome shotgun (WGS) entry which is preliminary data.</text>
</comment>
<keyword evidence="1" id="KW-0436">Ligase</keyword>
<dbReference type="GO" id="GO:0006418">
    <property type="term" value="P:tRNA aminoacylation for protein translation"/>
    <property type="evidence" value="ECO:0007669"/>
    <property type="project" value="InterPro"/>
</dbReference>
<evidence type="ECO:0000313" key="1">
    <source>
        <dbReference type="EMBL" id="GFA88239.1"/>
    </source>
</evidence>
<dbReference type="AlphaFoldDB" id="A0A699KCT1"/>
<dbReference type="SUPFAM" id="SSF47323">
    <property type="entry name" value="Anticodon-binding domain of a subclass of class I aminoacyl-tRNA synthetases"/>
    <property type="match status" value="1"/>
</dbReference>
<organism evidence="1">
    <name type="scientific">Tanacetum cinerariifolium</name>
    <name type="common">Dalmatian daisy</name>
    <name type="synonym">Chrysanthemum cinerariifolium</name>
    <dbReference type="NCBI Taxonomy" id="118510"/>
    <lineage>
        <taxon>Eukaryota</taxon>
        <taxon>Viridiplantae</taxon>
        <taxon>Streptophyta</taxon>
        <taxon>Embryophyta</taxon>
        <taxon>Tracheophyta</taxon>
        <taxon>Spermatophyta</taxon>
        <taxon>Magnoliopsida</taxon>
        <taxon>eudicotyledons</taxon>
        <taxon>Gunneridae</taxon>
        <taxon>Pentapetalae</taxon>
        <taxon>asterids</taxon>
        <taxon>campanulids</taxon>
        <taxon>Asterales</taxon>
        <taxon>Asteraceae</taxon>
        <taxon>Asteroideae</taxon>
        <taxon>Anthemideae</taxon>
        <taxon>Anthemidinae</taxon>
        <taxon>Tanacetum</taxon>
    </lineage>
</organism>
<sequence>MLQLQSHIPLTKVLVEKIGNYVDQYVEAMEKVKLKQGLKITMSISGEGNAYMQDVVISFAVNSAYDSAAIVKLGCRIRGFSFIRAILEIAANELHLCGD</sequence>
<reference evidence="1" key="1">
    <citation type="journal article" date="2019" name="Sci. Rep.">
        <title>Draft genome of Tanacetum cinerariifolium, the natural source of mosquito coil.</title>
        <authorList>
            <person name="Yamashiro T."/>
            <person name="Shiraishi A."/>
            <person name="Satake H."/>
            <person name="Nakayama K."/>
        </authorList>
    </citation>
    <scope>NUCLEOTIDE SEQUENCE</scope>
</reference>
<dbReference type="EMBL" id="BKCJ010506656">
    <property type="protein sequence ID" value="GFA88239.1"/>
    <property type="molecule type" value="Genomic_DNA"/>
</dbReference>
<dbReference type="InterPro" id="IPR009080">
    <property type="entry name" value="tRNAsynth_Ia_anticodon-bd"/>
</dbReference>
<accession>A0A699KCT1</accession>
<gene>
    <name evidence="1" type="ORF">Tci_660211</name>
</gene>
<dbReference type="GO" id="GO:0004812">
    <property type="term" value="F:aminoacyl-tRNA ligase activity"/>
    <property type="evidence" value="ECO:0007669"/>
    <property type="project" value="InterPro"/>
</dbReference>
<proteinExistence type="predicted"/>